<dbReference type="EMBL" id="CP003155">
    <property type="protein sequence ID" value="AEV28161.1"/>
    <property type="molecule type" value="Genomic_DNA"/>
</dbReference>
<accession>G8QUY5</accession>
<dbReference type="CDD" id="cd07989">
    <property type="entry name" value="LPLAT_AGPAT-like"/>
    <property type="match status" value="1"/>
</dbReference>
<keyword evidence="6" id="KW-1185">Reference proteome</keyword>
<keyword evidence="2 5" id="KW-0808">Transferase</keyword>
<evidence type="ECO:0000256" key="3">
    <source>
        <dbReference type="ARBA" id="ARBA00023315"/>
    </source>
</evidence>
<dbReference type="RefSeq" id="WP_014269010.1">
    <property type="nucleotide sequence ID" value="NC_016633.1"/>
</dbReference>
<dbReference type="OrthoDB" id="9812274at2"/>
<comment type="pathway">
    <text evidence="1">Lipid metabolism.</text>
</comment>
<dbReference type="SMART" id="SM00563">
    <property type="entry name" value="PlsC"/>
    <property type="match status" value="1"/>
</dbReference>
<dbReference type="InterPro" id="IPR002123">
    <property type="entry name" value="Plipid/glycerol_acylTrfase"/>
</dbReference>
<dbReference type="PANTHER" id="PTHR10434:SF11">
    <property type="entry name" value="1-ACYL-SN-GLYCEROL-3-PHOSPHATE ACYLTRANSFERASE"/>
    <property type="match status" value="1"/>
</dbReference>
<dbReference type="AlphaFoldDB" id="G8QUY5"/>
<reference evidence="5 6" key="1">
    <citation type="submission" date="2011-11" db="EMBL/GenBank/DDBJ databases">
        <title>Complete sequence of Spirochaeta sp. grapes.</title>
        <authorList>
            <consortium name="US DOE Joint Genome Institute"/>
            <person name="Lucas S."/>
            <person name="Han J."/>
            <person name="Lapidus A."/>
            <person name="Cheng J.-F."/>
            <person name="Goodwin L."/>
            <person name="Pitluck S."/>
            <person name="Peters L."/>
            <person name="Ovchinnikova G."/>
            <person name="Munk A.C."/>
            <person name="Detter J.C."/>
            <person name="Han C."/>
            <person name="Tapia R."/>
            <person name="Land M."/>
            <person name="Hauser L."/>
            <person name="Kyrpides N."/>
            <person name="Ivanova N."/>
            <person name="Pagani I."/>
            <person name="Ritalahtilisa K."/>
            <person name="Loeffler F."/>
            <person name="Woyke T."/>
        </authorList>
    </citation>
    <scope>NUCLEOTIDE SEQUENCE [LARGE SCALE GENOMIC DNA]</scope>
    <source>
        <strain evidence="6">ATCC BAA-1885 / DSM 22778 / Grapes</strain>
    </source>
</reference>
<evidence type="ECO:0000313" key="6">
    <source>
        <dbReference type="Proteomes" id="UP000005632"/>
    </source>
</evidence>
<dbReference type="HOGENOM" id="CLU_1239483_0_0_12"/>
<dbReference type="GO" id="GO:0006654">
    <property type="term" value="P:phosphatidic acid biosynthetic process"/>
    <property type="evidence" value="ECO:0007669"/>
    <property type="project" value="TreeGrafter"/>
</dbReference>
<dbReference type="STRING" id="158190.SpiGrapes_0302"/>
<evidence type="ECO:0000256" key="1">
    <source>
        <dbReference type="ARBA" id="ARBA00005189"/>
    </source>
</evidence>
<dbReference type="SUPFAM" id="SSF69593">
    <property type="entry name" value="Glycerol-3-phosphate (1)-acyltransferase"/>
    <property type="match status" value="1"/>
</dbReference>
<gene>
    <name evidence="5" type="ordered locus">SpiGrapes_0302</name>
</gene>
<evidence type="ECO:0000313" key="5">
    <source>
        <dbReference type="EMBL" id="AEV28161.1"/>
    </source>
</evidence>
<dbReference type="Proteomes" id="UP000005632">
    <property type="component" value="Chromosome"/>
</dbReference>
<evidence type="ECO:0000259" key="4">
    <source>
        <dbReference type="SMART" id="SM00563"/>
    </source>
</evidence>
<evidence type="ECO:0000256" key="2">
    <source>
        <dbReference type="ARBA" id="ARBA00022679"/>
    </source>
</evidence>
<dbReference type="PANTHER" id="PTHR10434">
    <property type="entry name" value="1-ACYL-SN-GLYCEROL-3-PHOSPHATE ACYLTRANSFERASE"/>
    <property type="match status" value="1"/>
</dbReference>
<dbReference type="KEGG" id="sgp:SpiGrapes_0302"/>
<dbReference type="eggNOG" id="COG0204">
    <property type="taxonomic scope" value="Bacteria"/>
</dbReference>
<sequence>MKPLSHFLHGIYRKVVKLSLQLNYDFQTWQEEPLPPGPKIFCSNHFSSSDVHFVTTLMKDPLHVVIGPGFGIPVVGSFLGWTEQVKALSPEDRKKVVDVAVSYLKEGDSIYIFPEGRLNTQQELDVFRPGIARMYLKNPVPIIPIGLIAPKRRVKYKRSKTAGRQMTVVSRNYYANVGSPMEFPQAIELAKTDQKQAEQLICDALKEQVSRLIAEIKTDKFWS</sequence>
<feature type="domain" description="Phospholipid/glycerol acyltransferase" evidence="4">
    <location>
        <begin position="39"/>
        <end position="150"/>
    </location>
</feature>
<name>G8QUY5_SPHPG</name>
<keyword evidence="3 5" id="KW-0012">Acyltransferase</keyword>
<dbReference type="GO" id="GO:0003841">
    <property type="term" value="F:1-acylglycerol-3-phosphate O-acyltransferase activity"/>
    <property type="evidence" value="ECO:0007669"/>
    <property type="project" value="TreeGrafter"/>
</dbReference>
<organism evidence="5 6">
    <name type="scientific">Sphaerochaeta pleomorpha (strain ATCC BAA-1885 / DSM 22778 / Grapes)</name>
    <dbReference type="NCBI Taxonomy" id="158190"/>
    <lineage>
        <taxon>Bacteria</taxon>
        <taxon>Pseudomonadati</taxon>
        <taxon>Spirochaetota</taxon>
        <taxon>Spirochaetia</taxon>
        <taxon>Spirochaetales</taxon>
        <taxon>Sphaerochaetaceae</taxon>
        <taxon>Sphaerochaeta</taxon>
    </lineage>
</organism>
<proteinExistence type="predicted"/>
<dbReference type="Pfam" id="PF01553">
    <property type="entry name" value="Acyltransferase"/>
    <property type="match status" value="1"/>
</dbReference>
<protein>
    <submittedName>
        <fullName evidence="5">1-acyl-sn-glycerol-3-phosphate acyltransferase</fullName>
    </submittedName>
</protein>